<reference evidence="11" key="1">
    <citation type="submission" date="2021-05" db="EMBL/GenBank/DDBJ databases">
        <title>Genomic insights into ecological role and evolution of a novel Thermoplasmata order Candidatus Sysuiplasmatales.</title>
        <authorList>
            <person name="Yuan Y."/>
        </authorList>
    </citation>
    <scope>NUCLEOTIDE SEQUENCE</scope>
    <source>
        <strain evidence="11">TUT19-bin139</strain>
    </source>
</reference>
<dbReference type="GO" id="GO:0005737">
    <property type="term" value="C:cytoplasm"/>
    <property type="evidence" value="ECO:0007669"/>
    <property type="project" value="TreeGrafter"/>
</dbReference>
<name>A0A8J7YSD3_9ARCH</name>
<dbReference type="PROSITE" id="PS52040">
    <property type="entry name" value="TOPO_IIA"/>
    <property type="match status" value="1"/>
</dbReference>
<evidence type="ECO:0000256" key="8">
    <source>
        <dbReference type="ARBA" id="ARBA00023235"/>
    </source>
</evidence>
<dbReference type="SMART" id="SM00434">
    <property type="entry name" value="TOP4c"/>
    <property type="match status" value="1"/>
</dbReference>
<dbReference type="SUPFAM" id="SSF101904">
    <property type="entry name" value="GyrA/ParC C-terminal domain-like"/>
    <property type="match status" value="1"/>
</dbReference>
<dbReference type="FunFam" id="2.120.10.90:FF:000005">
    <property type="entry name" value="DNA topoisomerase 4 subunit A"/>
    <property type="match status" value="1"/>
</dbReference>
<dbReference type="NCBIfam" id="TIGR01063">
    <property type="entry name" value="gyrA"/>
    <property type="match status" value="1"/>
</dbReference>
<evidence type="ECO:0000259" key="10">
    <source>
        <dbReference type="PROSITE" id="PS52040"/>
    </source>
</evidence>
<feature type="domain" description="Topo IIA-type catalytic" evidence="10">
    <location>
        <begin position="41"/>
        <end position="521"/>
    </location>
</feature>
<accession>A0A8J7YSD3</accession>
<evidence type="ECO:0000256" key="9">
    <source>
        <dbReference type="ARBA" id="ARBA00063644"/>
    </source>
</evidence>
<dbReference type="FunFam" id="3.30.1360.40:FF:000002">
    <property type="entry name" value="DNA gyrase subunit A"/>
    <property type="match status" value="1"/>
</dbReference>
<keyword evidence="7" id="KW-0238">DNA-binding</keyword>
<dbReference type="GO" id="GO:0003918">
    <property type="term" value="F:DNA topoisomerase type II (double strand cut, ATP-hydrolyzing) activity"/>
    <property type="evidence" value="ECO:0007669"/>
    <property type="project" value="UniProtKB-EC"/>
</dbReference>
<dbReference type="InterPro" id="IPR013758">
    <property type="entry name" value="Topo_IIA_A/C_ab"/>
</dbReference>
<comment type="caution">
    <text evidence="11">The sequence shown here is derived from an EMBL/GenBank/DDBJ whole genome shotgun (WGS) entry which is preliminary data.</text>
</comment>
<dbReference type="Gene3D" id="1.10.268.10">
    <property type="entry name" value="Topoisomerase, domain 3"/>
    <property type="match status" value="1"/>
</dbReference>
<comment type="similarity">
    <text evidence="2">Belongs to the type II topoisomerase GyrA/ParC subunit family.</text>
</comment>
<dbReference type="PANTHER" id="PTHR43493">
    <property type="entry name" value="DNA GYRASE/TOPOISOMERASE SUBUNIT A"/>
    <property type="match status" value="1"/>
</dbReference>
<keyword evidence="8" id="KW-0413">Isomerase</keyword>
<dbReference type="InterPro" id="IPR013760">
    <property type="entry name" value="Topo_IIA-like_dom_sf"/>
</dbReference>
<dbReference type="InterPro" id="IPR013757">
    <property type="entry name" value="Topo_IIA_A_a_sf"/>
</dbReference>
<dbReference type="Proteomes" id="UP000750197">
    <property type="component" value="Unassembled WGS sequence"/>
</dbReference>
<dbReference type="NCBIfam" id="NF004043">
    <property type="entry name" value="PRK05560.1"/>
    <property type="match status" value="1"/>
</dbReference>
<keyword evidence="4" id="KW-0547">Nucleotide-binding</keyword>
<dbReference type="SUPFAM" id="SSF56719">
    <property type="entry name" value="Type II DNA topoisomerase"/>
    <property type="match status" value="1"/>
</dbReference>
<keyword evidence="6" id="KW-0799">Topoisomerase</keyword>
<proteinExistence type="inferred from homology"/>
<dbReference type="Pfam" id="PF03989">
    <property type="entry name" value="DNA_gyraseA_C"/>
    <property type="match status" value="6"/>
</dbReference>
<dbReference type="FunFam" id="1.10.268.10:FF:000001">
    <property type="entry name" value="DNA gyrase subunit A"/>
    <property type="match status" value="1"/>
</dbReference>
<dbReference type="Gene3D" id="3.90.199.10">
    <property type="entry name" value="Topoisomerase II, domain 5"/>
    <property type="match status" value="1"/>
</dbReference>
<dbReference type="GO" id="GO:0006265">
    <property type="term" value="P:DNA topological change"/>
    <property type="evidence" value="ECO:0007669"/>
    <property type="project" value="InterPro"/>
</dbReference>
<dbReference type="GO" id="GO:0009330">
    <property type="term" value="C:DNA topoisomerase type II (double strand cut, ATP-hydrolyzing) complex"/>
    <property type="evidence" value="ECO:0007669"/>
    <property type="project" value="TreeGrafter"/>
</dbReference>
<evidence type="ECO:0000256" key="1">
    <source>
        <dbReference type="ARBA" id="ARBA00000185"/>
    </source>
</evidence>
<dbReference type="GO" id="GO:0003677">
    <property type="term" value="F:DNA binding"/>
    <property type="evidence" value="ECO:0007669"/>
    <property type="project" value="UniProtKB-KW"/>
</dbReference>
<evidence type="ECO:0000256" key="6">
    <source>
        <dbReference type="ARBA" id="ARBA00023029"/>
    </source>
</evidence>
<evidence type="ECO:0000256" key="7">
    <source>
        <dbReference type="ARBA" id="ARBA00023125"/>
    </source>
</evidence>
<feature type="non-terminal residue" evidence="11">
    <location>
        <position position="825"/>
    </location>
</feature>
<keyword evidence="5" id="KW-0067">ATP-binding</keyword>
<dbReference type="AlphaFoldDB" id="A0A8J7YSD3"/>
<evidence type="ECO:0000256" key="3">
    <source>
        <dbReference type="ARBA" id="ARBA00012895"/>
    </source>
</evidence>
<comment type="catalytic activity">
    <reaction evidence="1">
        <text>ATP-dependent breakage, passage and rejoining of double-stranded DNA.</text>
        <dbReference type="EC" id="5.6.2.2"/>
    </reaction>
</comment>
<dbReference type="EMBL" id="JAHEAC010000017">
    <property type="protein sequence ID" value="MBX8643724.1"/>
    <property type="molecule type" value="Genomic_DNA"/>
</dbReference>
<organism evidence="11 12">
    <name type="scientific">Candidatus Sysuiplasma superficiale</name>
    <dbReference type="NCBI Taxonomy" id="2823368"/>
    <lineage>
        <taxon>Archaea</taxon>
        <taxon>Methanobacteriati</taxon>
        <taxon>Thermoplasmatota</taxon>
        <taxon>Thermoplasmata</taxon>
        <taxon>Candidatus Sysuiplasmatales</taxon>
        <taxon>Candidatus Sysuiplasmataceae</taxon>
        <taxon>Candidatus Sysuiplasma</taxon>
    </lineage>
</organism>
<dbReference type="Pfam" id="PF00521">
    <property type="entry name" value="DNA_topoisoIV"/>
    <property type="match status" value="1"/>
</dbReference>
<evidence type="ECO:0000256" key="4">
    <source>
        <dbReference type="ARBA" id="ARBA00022741"/>
    </source>
</evidence>
<dbReference type="FunFam" id="3.90.199.10:FF:000001">
    <property type="entry name" value="DNA gyrase subunit A"/>
    <property type="match status" value="1"/>
</dbReference>
<comment type="subunit">
    <text evidence="9">Heterotetramer composed of ParC and ParE.</text>
</comment>
<evidence type="ECO:0000256" key="5">
    <source>
        <dbReference type="ARBA" id="ARBA00022840"/>
    </source>
</evidence>
<protein>
    <recommendedName>
        <fullName evidence="3">DNA topoisomerase (ATP-hydrolyzing)</fullName>
        <ecNumber evidence="3">5.6.2.2</ecNumber>
    </recommendedName>
</protein>
<dbReference type="Gene3D" id="2.120.10.90">
    <property type="entry name" value="DNA gyrase/topoisomerase IV, subunit A, C-terminal"/>
    <property type="match status" value="1"/>
</dbReference>
<dbReference type="InterPro" id="IPR005743">
    <property type="entry name" value="GyrA"/>
</dbReference>
<evidence type="ECO:0000313" key="12">
    <source>
        <dbReference type="Proteomes" id="UP000750197"/>
    </source>
</evidence>
<dbReference type="HAMAP" id="MF_01897">
    <property type="entry name" value="GyrA"/>
    <property type="match status" value="1"/>
</dbReference>
<gene>
    <name evidence="11" type="primary">gyrA</name>
    <name evidence="11" type="ORF">KIY12_03245</name>
</gene>
<dbReference type="GO" id="GO:0005524">
    <property type="term" value="F:ATP binding"/>
    <property type="evidence" value="ECO:0007669"/>
    <property type="project" value="UniProtKB-KW"/>
</dbReference>
<sequence>MTGGDVPSVPADHRIINRPIEVEMRKSYIDYAMSVIVGRALPDVRDGLKPVHRKILFGMSELGAGAGRAHKKSARIVGEVLGKYHPHGDIAIYDALVRMAQNFSMRYPLIDGQGNFGSVDGDTAAAMRYTECRLSHIAEEMLQDIEKETVRMVDNFDATLKEPEVLPSKFPNLIVNGTSGIAVGMATNMPPHNLSEIVDGIKFLIDNPESDLSQLMQFVKGPDFPTGGIVYGLRGLVEAYTGGRGRITVRARTHMEEDAGRHRIIVDEIPYQVNKSAMLEDIARLVKEKRIDGISDLRDESDRSGMRIVIELKREAIEDVVLNQLFTHSQMEVTFSIINIALVNNEPKVLSLKELMRNFIDFRREIVRRRTEFDLRQAKARMHIVEGLMVAIENIDRMIELIKSSSSGEEARQKLTAVSDWSSVPLKAPGTAVASFRLSDEQAKAILDMRLQKLTGLEMDGVRAEYSDLISKIEDYTRTLSDESRILSIIKTELDEIKEKYGDARRTEINSQGQEMSIEDLIPDEEVVVTVTNRGYVKRVPLATYERQHRGGKGLTGVETHDEDFVVDMFVASTHNYILFITNRGRAYWLKTYAIPAASRHSPGRPIVNLLPRLEDGERVIDNIPLKSFDGEHYLLFSTRRGKVKKTPLAAYSHVRSMGIIAVGLDEGDEVIGTVLTDGRQDIMLATRDGYVIRFSETDVRPMGRQASGVRGIRLRGSDEVVSMECSSSEGNILLTITENGYGKPSWVGEYRKTRRGGKGVITIKTTERNGKVVAVREFNPGDEVLLTSESGMVIRIPVEDIRVMGRNTQGVRIMKLEEGDRVTA</sequence>
<dbReference type="EC" id="5.6.2.2" evidence="3"/>
<dbReference type="InterPro" id="IPR050220">
    <property type="entry name" value="Type_II_DNA_Topoisomerases"/>
</dbReference>
<dbReference type="InterPro" id="IPR006691">
    <property type="entry name" value="GyrA/parC_rep"/>
</dbReference>
<dbReference type="GO" id="GO:0005694">
    <property type="term" value="C:chromosome"/>
    <property type="evidence" value="ECO:0007669"/>
    <property type="project" value="InterPro"/>
</dbReference>
<dbReference type="InterPro" id="IPR035516">
    <property type="entry name" value="Gyrase/topoIV_suA_C"/>
</dbReference>
<dbReference type="Gene3D" id="3.30.1360.40">
    <property type="match status" value="1"/>
</dbReference>
<dbReference type="NCBIfam" id="NF004044">
    <property type="entry name" value="PRK05561.1"/>
    <property type="match status" value="1"/>
</dbReference>
<dbReference type="CDD" id="cd00187">
    <property type="entry name" value="TOP4c"/>
    <property type="match status" value="1"/>
</dbReference>
<dbReference type="InterPro" id="IPR002205">
    <property type="entry name" value="Topo_IIA_dom_A"/>
</dbReference>
<evidence type="ECO:0000256" key="2">
    <source>
        <dbReference type="ARBA" id="ARBA00008263"/>
    </source>
</evidence>
<dbReference type="PANTHER" id="PTHR43493:SF5">
    <property type="entry name" value="DNA GYRASE SUBUNIT A, CHLOROPLASTIC_MITOCHONDRIAL"/>
    <property type="match status" value="1"/>
</dbReference>
<evidence type="ECO:0000313" key="11">
    <source>
        <dbReference type="EMBL" id="MBX8643724.1"/>
    </source>
</evidence>